<dbReference type="NCBIfam" id="TIGR02830">
    <property type="entry name" value="spore_III_AG"/>
    <property type="match status" value="1"/>
</dbReference>
<dbReference type="Proteomes" id="UP000198553">
    <property type="component" value="Unassembled WGS sequence"/>
</dbReference>
<evidence type="ECO:0000313" key="3">
    <source>
        <dbReference type="EMBL" id="SEM88768.1"/>
    </source>
</evidence>
<evidence type="ECO:0000313" key="4">
    <source>
        <dbReference type="Proteomes" id="UP000198553"/>
    </source>
</evidence>
<keyword evidence="4" id="KW-1185">Reference proteome</keyword>
<feature type="coiled-coil region" evidence="1">
    <location>
        <begin position="78"/>
        <end position="109"/>
    </location>
</feature>
<keyword evidence="2" id="KW-0472">Membrane</keyword>
<organism evidence="3 4">
    <name type="scientific">Mesobacillus persicus</name>
    <dbReference type="NCBI Taxonomy" id="930146"/>
    <lineage>
        <taxon>Bacteria</taxon>
        <taxon>Bacillati</taxon>
        <taxon>Bacillota</taxon>
        <taxon>Bacilli</taxon>
        <taxon>Bacillales</taxon>
        <taxon>Bacillaceae</taxon>
        <taxon>Mesobacillus</taxon>
    </lineage>
</organism>
<evidence type="ECO:0000256" key="2">
    <source>
        <dbReference type="SAM" id="Phobius"/>
    </source>
</evidence>
<keyword evidence="2" id="KW-1133">Transmembrane helix</keyword>
<reference evidence="4" key="1">
    <citation type="submission" date="2016-10" db="EMBL/GenBank/DDBJ databases">
        <authorList>
            <person name="Varghese N."/>
            <person name="Submissions S."/>
        </authorList>
    </citation>
    <scope>NUCLEOTIDE SEQUENCE [LARGE SCALE GENOMIC DNA]</scope>
    <source>
        <strain evidence="4">B48,IBRC-M 10115,DSM 25386,CECT 8001</strain>
    </source>
</reference>
<sequence>MSNNKGPVNWIKNQLSKKDVTQDKKGTKYPYLLIAALFGVAIMLVGNLFTNDTSTSDGITAFSNNANQEDEPAFGQKKTSENNMISDYEDEYERELKEALEEIAGVTDVTVVVNVDATEKKILEKNTVTQSQTTEESDREGGKRGVEDLSKDEQLVIIREGEKETPIVLETKKPAIRGVLVVARGVENVQVEKWIKEAVSRTLDVPSHRVSVLPKKSKGDS</sequence>
<accession>A0A1H8C3D3</accession>
<dbReference type="EMBL" id="FOBW01000006">
    <property type="protein sequence ID" value="SEM88768.1"/>
    <property type="molecule type" value="Genomic_DNA"/>
</dbReference>
<dbReference type="OrthoDB" id="2381602at2"/>
<dbReference type="InterPro" id="IPR014195">
    <property type="entry name" value="Spore_III_AG"/>
</dbReference>
<dbReference type="RefSeq" id="WP_090744908.1">
    <property type="nucleotide sequence ID" value="NZ_FOBW01000006.1"/>
</dbReference>
<feature type="transmembrane region" description="Helical" evidence="2">
    <location>
        <begin position="31"/>
        <end position="49"/>
    </location>
</feature>
<dbReference type="AlphaFoldDB" id="A0A1H8C3D3"/>
<protein>
    <submittedName>
        <fullName evidence="3">Stage III sporulation protein AG</fullName>
    </submittedName>
</protein>
<keyword evidence="1" id="KW-0175">Coiled coil</keyword>
<name>A0A1H8C3D3_9BACI</name>
<keyword evidence="2" id="KW-0812">Transmembrane</keyword>
<gene>
    <name evidence="3" type="ORF">SAMN05192533_106249</name>
</gene>
<dbReference type="STRING" id="930146.SAMN05192533_106249"/>
<evidence type="ECO:0000256" key="1">
    <source>
        <dbReference type="SAM" id="Coils"/>
    </source>
</evidence>
<proteinExistence type="predicted"/>